<protein>
    <submittedName>
        <fullName evidence="1">Uncharacterized protein</fullName>
    </submittedName>
</protein>
<sequence>MYAEDKQTAFLSSGVVTRYKSNFSVRHRRSFCSKHRNLLWRALEQGCLGCGRPSGVLKGCDGKGRIVGGLGAIWNWWPIKVYKPCPEIYKHGGTYQRAGQTLDELFGGKDTPHKQSTNVEQ</sequence>
<dbReference type="EMBL" id="JANCYU010000052">
    <property type="protein sequence ID" value="KAK4527473.1"/>
    <property type="molecule type" value="Genomic_DNA"/>
</dbReference>
<accession>A0AAV9IJR5</accession>
<keyword evidence="2" id="KW-1185">Reference proteome</keyword>
<dbReference type="PANTHER" id="PTHR47721:SF2">
    <property type="entry name" value="OS01G0235100 PROTEIN"/>
    <property type="match status" value="1"/>
</dbReference>
<name>A0AAV9IJR5_9RHOD</name>
<organism evidence="1 2">
    <name type="scientific">Galdieria yellowstonensis</name>
    <dbReference type="NCBI Taxonomy" id="3028027"/>
    <lineage>
        <taxon>Eukaryota</taxon>
        <taxon>Rhodophyta</taxon>
        <taxon>Bangiophyceae</taxon>
        <taxon>Galdieriales</taxon>
        <taxon>Galdieriaceae</taxon>
        <taxon>Galdieria</taxon>
    </lineage>
</organism>
<comment type="caution">
    <text evidence="1">The sequence shown here is derived from an EMBL/GenBank/DDBJ whole genome shotgun (WGS) entry which is preliminary data.</text>
</comment>
<evidence type="ECO:0000313" key="2">
    <source>
        <dbReference type="Proteomes" id="UP001300502"/>
    </source>
</evidence>
<proteinExistence type="predicted"/>
<gene>
    <name evidence="1" type="ORF">GAYE_SCF40G5395</name>
</gene>
<reference evidence="1 2" key="1">
    <citation type="submission" date="2022-07" db="EMBL/GenBank/DDBJ databases">
        <title>Genome-wide signatures of adaptation to extreme environments.</title>
        <authorList>
            <person name="Cho C.H."/>
            <person name="Yoon H.S."/>
        </authorList>
    </citation>
    <scope>NUCLEOTIDE SEQUENCE [LARGE SCALE GENOMIC DNA]</scope>
    <source>
        <strain evidence="1 2">108.79 E11</strain>
    </source>
</reference>
<dbReference type="Proteomes" id="UP001300502">
    <property type="component" value="Unassembled WGS sequence"/>
</dbReference>
<dbReference type="PANTHER" id="PTHR47721">
    <property type="entry name" value="OS01G0235100 PROTEIN"/>
    <property type="match status" value="1"/>
</dbReference>
<dbReference type="AlphaFoldDB" id="A0AAV9IJR5"/>
<evidence type="ECO:0000313" key="1">
    <source>
        <dbReference type="EMBL" id="KAK4527473.1"/>
    </source>
</evidence>